<dbReference type="Pfam" id="PF01243">
    <property type="entry name" value="PNPOx_N"/>
    <property type="match status" value="1"/>
</dbReference>
<accession>A0A853ABV1</accession>
<sequence>MSVTFNEETRELLDGRNFATVATLNRDGGPQTSVVWIARDGDTVLFSTTAGRQKARNLARDPRVSLTVYDTENPYHSVDIRGTVELIEDREKSLPRKLSHKYLGEDPPAESDDVLRLIVRVTPQRISGFSV</sequence>
<dbReference type="GO" id="GO:0016627">
    <property type="term" value="F:oxidoreductase activity, acting on the CH-CH group of donors"/>
    <property type="evidence" value="ECO:0007669"/>
    <property type="project" value="TreeGrafter"/>
</dbReference>
<proteinExistence type="predicted"/>
<dbReference type="RefSeq" id="WP_179816786.1">
    <property type="nucleotide sequence ID" value="NZ_JACBZD010000002.1"/>
</dbReference>
<gene>
    <name evidence="3" type="ORF">FHU37_004881</name>
</gene>
<keyword evidence="1" id="KW-0560">Oxidoreductase</keyword>
<evidence type="ECO:0000256" key="1">
    <source>
        <dbReference type="ARBA" id="ARBA00023002"/>
    </source>
</evidence>
<feature type="domain" description="Pyridoxamine 5'-phosphate oxidase N-terminal" evidence="2">
    <location>
        <begin position="6"/>
        <end position="127"/>
    </location>
</feature>
<keyword evidence="4" id="KW-1185">Reference proteome</keyword>
<dbReference type="Proteomes" id="UP000567795">
    <property type="component" value="Unassembled WGS sequence"/>
</dbReference>
<dbReference type="NCBIfam" id="TIGR03618">
    <property type="entry name" value="Rv1155_F420"/>
    <property type="match status" value="1"/>
</dbReference>
<dbReference type="EMBL" id="JACBZD010000002">
    <property type="protein sequence ID" value="NYI07852.1"/>
    <property type="molecule type" value="Genomic_DNA"/>
</dbReference>
<comment type="caution">
    <text evidence="3">The sequence shown here is derived from an EMBL/GenBank/DDBJ whole genome shotgun (WGS) entry which is preliminary data.</text>
</comment>
<evidence type="ECO:0000313" key="4">
    <source>
        <dbReference type="Proteomes" id="UP000567795"/>
    </source>
</evidence>
<dbReference type="PANTHER" id="PTHR35176:SF6">
    <property type="entry name" value="HEME OXYGENASE HI_0854-RELATED"/>
    <property type="match status" value="1"/>
</dbReference>
<dbReference type="InterPro" id="IPR012349">
    <property type="entry name" value="Split_barrel_FMN-bd"/>
</dbReference>
<organism evidence="3 4">
    <name type="scientific">Allostreptomyces psammosilenae</name>
    <dbReference type="NCBI Taxonomy" id="1892865"/>
    <lineage>
        <taxon>Bacteria</taxon>
        <taxon>Bacillati</taxon>
        <taxon>Actinomycetota</taxon>
        <taxon>Actinomycetes</taxon>
        <taxon>Kitasatosporales</taxon>
        <taxon>Streptomycetaceae</taxon>
        <taxon>Allostreptomyces</taxon>
    </lineage>
</organism>
<reference evidence="3 4" key="1">
    <citation type="submission" date="2020-07" db="EMBL/GenBank/DDBJ databases">
        <title>Sequencing the genomes of 1000 actinobacteria strains.</title>
        <authorList>
            <person name="Klenk H.-P."/>
        </authorList>
    </citation>
    <scope>NUCLEOTIDE SEQUENCE [LARGE SCALE GENOMIC DNA]</scope>
    <source>
        <strain evidence="3 4">DSM 42178</strain>
    </source>
</reference>
<name>A0A853ABV1_9ACTN</name>
<dbReference type="InterPro" id="IPR011576">
    <property type="entry name" value="Pyridox_Oxase_N"/>
</dbReference>
<evidence type="ECO:0000313" key="3">
    <source>
        <dbReference type="EMBL" id="NYI07852.1"/>
    </source>
</evidence>
<dbReference type="Gene3D" id="2.30.110.10">
    <property type="entry name" value="Electron Transport, Fmn-binding Protein, Chain A"/>
    <property type="match status" value="1"/>
</dbReference>
<dbReference type="InterPro" id="IPR019920">
    <property type="entry name" value="F420-binding_dom_put"/>
</dbReference>
<dbReference type="GO" id="GO:0005829">
    <property type="term" value="C:cytosol"/>
    <property type="evidence" value="ECO:0007669"/>
    <property type="project" value="TreeGrafter"/>
</dbReference>
<evidence type="ECO:0000259" key="2">
    <source>
        <dbReference type="Pfam" id="PF01243"/>
    </source>
</evidence>
<dbReference type="GO" id="GO:0070967">
    <property type="term" value="F:coenzyme F420 binding"/>
    <property type="evidence" value="ECO:0007669"/>
    <property type="project" value="TreeGrafter"/>
</dbReference>
<dbReference type="PANTHER" id="PTHR35176">
    <property type="entry name" value="HEME OXYGENASE HI_0854-RELATED"/>
    <property type="match status" value="1"/>
</dbReference>
<dbReference type="AlphaFoldDB" id="A0A853ABV1"/>
<protein>
    <submittedName>
        <fullName evidence="3">PPOX class probable F420-dependent enzyme</fullName>
    </submittedName>
</protein>
<dbReference type="InterPro" id="IPR052019">
    <property type="entry name" value="F420H2_bilvrd_red/Heme_oxyg"/>
</dbReference>
<dbReference type="SUPFAM" id="SSF50475">
    <property type="entry name" value="FMN-binding split barrel"/>
    <property type="match status" value="1"/>
</dbReference>